<feature type="chain" id="PRO_5046791710" evidence="1">
    <location>
        <begin position="22"/>
        <end position="126"/>
    </location>
</feature>
<sequence length="126" mass="13752">MIQKNLMILALFFLSILNSCSKEDGPSTPPNTAPVMEARVFNVSTNISDTYVIGTITATDADKDDLLLFYLDKNSYDLFEITRQGELSLAPGKKLVSGKYSPHDLKVIVHDGSIGVNADVTINVTE</sequence>
<keyword evidence="3" id="KW-1185">Reference proteome</keyword>
<comment type="caution">
    <text evidence="2">The sequence shown here is derived from an EMBL/GenBank/DDBJ whole genome shotgun (WGS) entry which is preliminary data.</text>
</comment>
<gene>
    <name evidence="2" type="ORF">ACFOWS_07520</name>
</gene>
<dbReference type="Proteomes" id="UP001595841">
    <property type="component" value="Unassembled WGS sequence"/>
</dbReference>
<dbReference type="EMBL" id="JBHSCL010000004">
    <property type="protein sequence ID" value="MFC4219976.1"/>
    <property type="molecule type" value="Genomic_DNA"/>
</dbReference>
<keyword evidence="1" id="KW-0732">Signal</keyword>
<evidence type="ECO:0000313" key="2">
    <source>
        <dbReference type="EMBL" id="MFC4219976.1"/>
    </source>
</evidence>
<dbReference type="RefSeq" id="WP_379763316.1">
    <property type="nucleotide sequence ID" value="NZ_JBHSCL010000004.1"/>
</dbReference>
<feature type="signal peptide" evidence="1">
    <location>
        <begin position="1"/>
        <end position="21"/>
    </location>
</feature>
<organism evidence="2 3">
    <name type="scientific">Flagellimonas marina</name>
    <dbReference type="NCBI Taxonomy" id="1775168"/>
    <lineage>
        <taxon>Bacteria</taxon>
        <taxon>Pseudomonadati</taxon>
        <taxon>Bacteroidota</taxon>
        <taxon>Flavobacteriia</taxon>
        <taxon>Flavobacteriales</taxon>
        <taxon>Flavobacteriaceae</taxon>
        <taxon>Flagellimonas</taxon>
    </lineage>
</organism>
<evidence type="ECO:0000313" key="3">
    <source>
        <dbReference type="Proteomes" id="UP001595841"/>
    </source>
</evidence>
<evidence type="ECO:0000256" key="1">
    <source>
        <dbReference type="SAM" id="SignalP"/>
    </source>
</evidence>
<dbReference type="SUPFAM" id="SSF49313">
    <property type="entry name" value="Cadherin-like"/>
    <property type="match status" value="1"/>
</dbReference>
<name>A0ABV8PMZ6_9FLAO</name>
<accession>A0ABV8PMZ6</accession>
<dbReference type="CDD" id="cd11304">
    <property type="entry name" value="Cadherin_repeat"/>
    <property type="match status" value="1"/>
</dbReference>
<reference evidence="3" key="1">
    <citation type="journal article" date="2019" name="Int. J. Syst. Evol. Microbiol.">
        <title>The Global Catalogue of Microorganisms (GCM) 10K type strain sequencing project: providing services to taxonomists for standard genome sequencing and annotation.</title>
        <authorList>
            <consortium name="The Broad Institute Genomics Platform"/>
            <consortium name="The Broad Institute Genome Sequencing Center for Infectious Disease"/>
            <person name="Wu L."/>
            <person name="Ma J."/>
        </authorList>
    </citation>
    <scope>NUCLEOTIDE SEQUENCE [LARGE SCALE GENOMIC DNA]</scope>
    <source>
        <strain evidence="3">CGMCC 1.15774</strain>
    </source>
</reference>
<protein>
    <submittedName>
        <fullName evidence="2">Cadherin repeat domain-containing protein</fullName>
    </submittedName>
</protein>
<dbReference type="InterPro" id="IPR015919">
    <property type="entry name" value="Cadherin-like_sf"/>
</dbReference>
<dbReference type="Gene3D" id="2.60.40.60">
    <property type="entry name" value="Cadherins"/>
    <property type="match status" value="1"/>
</dbReference>
<proteinExistence type="predicted"/>